<evidence type="ECO:0000313" key="1">
    <source>
        <dbReference type="EMBL" id="CAI9299141.1"/>
    </source>
</evidence>
<evidence type="ECO:0000313" key="2">
    <source>
        <dbReference type="Proteomes" id="UP001177003"/>
    </source>
</evidence>
<dbReference type="EMBL" id="OX465084">
    <property type="protein sequence ID" value="CAI9299141.1"/>
    <property type="molecule type" value="Genomic_DNA"/>
</dbReference>
<dbReference type="Proteomes" id="UP001177003">
    <property type="component" value="Chromosome 8"/>
</dbReference>
<keyword evidence="2" id="KW-1185">Reference proteome</keyword>
<accession>A0AA36EJD0</accession>
<sequence length="123" mass="14141">MMDVEENEYIEFAELEFDSKEDVEDHAIISGKQYKILNSKLNTIIQFLNDSSAFTLSYMSKEDVYFLLKGFHDRLSKFDIPSTTSPSQEQMSYVVSLVESCFKTQLAPILDLVLQLPTNFPPL</sequence>
<protein>
    <submittedName>
        <fullName evidence="1">Uncharacterized protein</fullName>
    </submittedName>
</protein>
<dbReference type="AlphaFoldDB" id="A0AA36EJD0"/>
<organism evidence="1 2">
    <name type="scientific">Lactuca saligna</name>
    <name type="common">Willowleaf lettuce</name>
    <dbReference type="NCBI Taxonomy" id="75948"/>
    <lineage>
        <taxon>Eukaryota</taxon>
        <taxon>Viridiplantae</taxon>
        <taxon>Streptophyta</taxon>
        <taxon>Embryophyta</taxon>
        <taxon>Tracheophyta</taxon>
        <taxon>Spermatophyta</taxon>
        <taxon>Magnoliopsida</taxon>
        <taxon>eudicotyledons</taxon>
        <taxon>Gunneridae</taxon>
        <taxon>Pentapetalae</taxon>
        <taxon>asterids</taxon>
        <taxon>campanulids</taxon>
        <taxon>Asterales</taxon>
        <taxon>Asteraceae</taxon>
        <taxon>Cichorioideae</taxon>
        <taxon>Cichorieae</taxon>
        <taxon>Lactucinae</taxon>
        <taxon>Lactuca</taxon>
    </lineage>
</organism>
<proteinExistence type="predicted"/>
<reference evidence="1" key="1">
    <citation type="submission" date="2023-04" db="EMBL/GenBank/DDBJ databases">
        <authorList>
            <person name="Vijverberg K."/>
            <person name="Xiong W."/>
            <person name="Schranz E."/>
        </authorList>
    </citation>
    <scope>NUCLEOTIDE SEQUENCE</scope>
</reference>
<gene>
    <name evidence="1" type="ORF">LSALG_LOCUS37866</name>
</gene>
<name>A0AA36EJD0_LACSI</name>